<proteinExistence type="predicted"/>
<dbReference type="NCBIfam" id="TIGR04183">
    <property type="entry name" value="Por_Secre_tail"/>
    <property type="match status" value="1"/>
</dbReference>
<keyword evidence="5" id="KW-1185">Reference proteome</keyword>
<evidence type="ECO:0000259" key="2">
    <source>
        <dbReference type="Pfam" id="PF18962"/>
    </source>
</evidence>
<feature type="non-terminal residue" evidence="4">
    <location>
        <position position="1"/>
    </location>
</feature>
<protein>
    <submittedName>
        <fullName evidence="4">Secreted protein (Por secretion system target)</fullName>
    </submittedName>
</protein>
<dbReference type="Proteomes" id="UP000294930">
    <property type="component" value="Unassembled WGS sequence"/>
</dbReference>
<sequence length="1165" mass="127442">GELMVTWTFMDDCQREITATKTVTVLPAPAAEFAPVEDEEITCEEANVYEATYLSYTNDAGTEACLIEGEVLGEISGEYNECGGTLTVTWFYKDDCEREITTSKTVTVLPAPVAEFDQVDDITIACEDLATYEPAYLAYSNGGTVSCEISGEVQGVAEPFDGSCGMFEVNWSFTDECGRTITANRTVTVIDETAPVLVGELPEGISNIDACYADHPTEPTEEEIAALFEDNCGNVNVTKTVVSLGDDCDWAVMFRYEVQDDCGNFAAPVKVYYNGGDKTAPELTGTLPTGETGMELCFDEIPEAPKSSNLAELYTENCSEVIVTELEPVITGDNCYWTATYTYTVEDACGNKAENIVIYYQGGDTTPPVLEGDVPMGQNSLDLCIDSDLGEPSEEDIAALYSDNCSEVITVNKIEKVYGTDCEWIRVFEYIAMDECGNESDIIKVNYQGGDQSPPVFDLECQLESFEIFTSNGADCPAEAGISLNVGDEIDAFTSWTVGGVEILPIGSCVSDNCTDLGDIIIRVIGKTSTDDNCINMLSISFEAEDACGKISEPFTCTYKVIDDEAPEAPADEEFTYECTDDVPEAIDLKAIDACQGEIEGVFSETSDGQTCPETITRTWTYDDGCGNVSVTTHVITVNDVTAPVLECPEDVDFGVVTETPTGFADKAFYTDNCIADGATHDYTDSEITETVNSSSVEGEYIFTFEEGYLLNLGNAPTGTSNGYPHYTGIITSPSGDVLPNYGTILVVYNPNSGEYDILQDFGGNDIQPAGSADADAFDGCDAAAWTFTSNTGHNKAFTLECPVYSSSVTYTFTRTFTAADDCGNEDECSVTYTWTIEVGCDEEAPVIECPDDANFGENPDLDNNGVPYGVATTANYTDNMDEDGVTTTYTDELSSEEYYGESTNFDISCIQNGSLFALVHFERTGYAEDGYAIYADGYREDYPQYTYDLYYNHSTNRWEVYEYDNGYLLGLVWYNVTEDTAPSCNPSDWDIDGSVCDGIYVDCGYYYLDYTEYTLTRTFTQTDSCGNEGECSVTYTWVEGTEAENRQSNETTYSTTSNGAQIYAGEVSEERVSEALDFTAYPVPFDKEVNISYTFDFETNVTIELFDTKGLLILSDTNNRYVAGSKGNTRFDLSRTSNQMFYVKLTTSQGSVTKKIVSSSVKRH</sequence>
<dbReference type="Pfam" id="PF23237">
    <property type="entry name" value="HYR_4C"/>
    <property type="match status" value="1"/>
</dbReference>
<feature type="domain" description="HYR-like" evidence="3">
    <location>
        <begin position="568"/>
        <end position="638"/>
    </location>
</feature>
<gene>
    <name evidence="4" type="ORF">A8975_0979</name>
</gene>
<dbReference type="InterPro" id="IPR026444">
    <property type="entry name" value="Secre_tail"/>
</dbReference>
<keyword evidence="1" id="KW-0732">Signal</keyword>
<organism evidence="4 5">
    <name type="scientific">Meridianimaribacter flavus</name>
    <dbReference type="NCBI Taxonomy" id="571115"/>
    <lineage>
        <taxon>Bacteria</taxon>
        <taxon>Pseudomonadati</taxon>
        <taxon>Bacteroidota</taxon>
        <taxon>Flavobacteriia</taxon>
        <taxon>Flavobacteriales</taxon>
        <taxon>Flavobacteriaceae</taxon>
        <taxon>Meridianimaribacter</taxon>
    </lineage>
</organism>
<evidence type="ECO:0000256" key="1">
    <source>
        <dbReference type="ARBA" id="ARBA00022729"/>
    </source>
</evidence>
<dbReference type="InterPro" id="IPR057078">
    <property type="entry name" value="HYR-4C"/>
</dbReference>
<name>A0ABY2G6R2_9FLAO</name>
<comment type="caution">
    <text evidence="4">The sequence shown here is derived from an EMBL/GenBank/DDBJ whole genome shotgun (WGS) entry which is preliminary data.</text>
</comment>
<dbReference type="RefSeq" id="WP_134198878.1">
    <property type="nucleotide sequence ID" value="NZ_SOQZ01000002.1"/>
</dbReference>
<evidence type="ECO:0000259" key="3">
    <source>
        <dbReference type="Pfam" id="PF23237"/>
    </source>
</evidence>
<dbReference type="EMBL" id="SOQZ01000002">
    <property type="protein sequence ID" value="TDY12219.1"/>
    <property type="molecule type" value="Genomic_DNA"/>
</dbReference>
<evidence type="ECO:0000313" key="5">
    <source>
        <dbReference type="Proteomes" id="UP000294930"/>
    </source>
</evidence>
<reference evidence="4 5" key="1">
    <citation type="submission" date="2019-03" db="EMBL/GenBank/DDBJ databases">
        <title>Genomic Encyclopedia of Type Strains, Phase III (KMG-III): the genomes of soil and plant-associated and newly described type strains.</title>
        <authorList>
            <person name="Whitman W."/>
        </authorList>
    </citation>
    <scope>NUCLEOTIDE SEQUENCE [LARGE SCALE GENOMIC DNA]</scope>
    <source>
        <strain evidence="4 5">CGMCC 1.10957</strain>
    </source>
</reference>
<evidence type="ECO:0000313" key="4">
    <source>
        <dbReference type="EMBL" id="TDY12219.1"/>
    </source>
</evidence>
<accession>A0ABY2G6R2</accession>
<feature type="domain" description="Secretion system C-terminal sorting" evidence="2">
    <location>
        <begin position="1082"/>
        <end position="1158"/>
    </location>
</feature>
<dbReference type="Pfam" id="PF18962">
    <property type="entry name" value="Por_Secre_tail"/>
    <property type="match status" value="1"/>
</dbReference>